<dbReference type="GO" id="GO:0007020">
    <property type="term" value="P:microtubule nucleation"/>
    <property type="evidence" value="ECO:0007669"/>
    <property type="project" value="InterPro"/>
</dbReference>
<evidence type="ECO:0000256" key="5">
    <source>
        <dbReference type="RuleBase" id="RU363050"/>
    </source>
</evidence>
<feature type="domain" description="Gamma tubulin complex component C-terminal" evidence="7">
    <location>
        <begin position="463"/>
        <end position="785"/>
    </location>
</feature>
<dbReference type="GO" id="GO:0000922">
    <property type="term" value="C:spindle pole"/>
    <property type="evidence" value="ECO:0007669"/>
    <property type="project" value="InterPro"/>
</dbReference>
<dbReference type="InterPro" id="IPR042241">
    <property type="entry name" value="GCP_C_sf"/>
</dbReference>
<dbReference type="InterPro" id="IPR041470">
    <property type="entry name" value="GCP_N"/>
</dbReference>
<dbReference type="Gene3D" id="1.20.120.1900">
    <property type="entry name" value="Gamma-tubulin complex, C-terminal domain"/>
    <property type="match status" value="1"/>
</dbReference>
<organism evidence="9 10">
    <name type="scientific">Symbiochloris irregularis</name>
    <dbReference type="NCBI Taxonomy" id="706552"/>
    <lineage>
        <taxon>Eukaryota</taxon>
        <taxon>Viridiplantae</taxon>
        <taxon>Chlorophyta</taxon>
        <taxon>core chlorophytes</taxon>
        <taxon>Trebouxiophyceae</taxon>
        <taxon>Trebouxiales</taxon>
        <taxon>Trebouxiaceae</taxon>
        <taxon>Symbiochloris</taxon>
    </lineage>
</organism>
<comment type="similarity">
    <text evidence="1 5">Belongs to the TUBGCP family.</text>
</comment>
<keyword evidence="3 5" id="KW-0493">Microtubule</keyword>
<dbReference type="GO" id="GO:0005874">
    <property type="term" value="C:microtubule"/>
    <property type="evidence" value="ECO:0007669"/>
    <property type="project" value="UniProtKB-KW"/>
</dbReference>
<dbReference type="Pfam" id="PF17681">
    <property type="entry name" value="GCP_N_terminal"/>
    <property type="match status" value="1"/>
</dbReference>
<dbReference type="GO" id="GO:0000278">
    <property type="term" value="P:mitotic cell cycle"/>
    <property type="evidence" value="ECO:0007669"/>
    <property type="project" value="TreeGrafter"/>
</dbReference>
<feature type="region of interest" description="Disordered" evidence="6">
    <location>
        <begin position="1"/>
        <end position="55"/>
    </location>
</feature>
<dbReference type="Proteomes" id="UP001465755">
    <property type="component" value="Unassembled WGS sequence"/>
</dbReference>
<feature type="region of interest" description="Disordered" evidence="6">
    <location>
        <begin position="159"/>
        <end position="179"/>
    </location>
</feature>
<dbReference type="AlphaFoldDB" id="A0AAW1PMQ2"/>
<evidence type="ECO:0000313" key="10">
    <source>
        <dbReference type="Proteomes" id="UP001465755"/>
    </source>
</evidence>
<dbReference type="InterPro" id="IPR040457">
    <property type="entry name" value="GCP_C"/>
</dbReference>
<evidence type="ECO:0000256" key="2">
    <source>
        <dbReference type="ARBA" id="ARBA00022490"/>
    </source>
</evidence>
<dbReference type="GO" id="GO:0043015">
    <property type="term" value="F:gamma-tubulin binding"/>
    <property type="evidence" value="ECO:0007669"/>
    <property type="project" value="InterPro"/>
</dbReference>
<dbReference type="GO" id="GO:0051011">
    <property type="term" value="F:microtubule minus-end binding"/>
    <property type="evidence" value="ECO:0007669"/>
    <property type="project" value="TreeGrafter"/>
</dbReference>
<feature type="domain" description="Gamma tubulin complex component protein N-terminal" evidence="8">
    <location>
        <begin position="135"/>
        <end position="456"/>
    </location>
</feature>
<dbReference type="PANTHER" id="PTHR19302:SF13">
    <property type="entry name" value="GAMMA-TUBULIN COMPLEX COMPONENT 2"/>
    <property type="match status" value="1"/>
</dbReference>
<dbReference type="GO" id="GO:0051321">
    <property type="term" value="P:meiotic cell cycle"/>
    <property type="evidence" value="ECO:0007669"/>
    <property type="project" value="TreeGrafter"/>
</dbReference>
<evidence type="ECO:0000256" key="3">
    <source>
        <dbReference type="ARBA" id="ARBA00022701"/>
    </source>
</evidence>
<keyword evidence="4 5" id="KW-0206">Cytoskeleton</keyword>
<comment type="function">
    <text evidence="5">Component of the gamma-tubulin ring complex (gTuRC) which mediates microtubule nucleation.</text>
</comment>
<dbReference type="GO" id="GO:0051225">
    <property type="term" value="P:spindle assembly"/>
    <property type="evidence" value="ECO:0007669"/>
    <property type="project" value="TreeGrafter"/>
</dbReference>
<keyword evidence="2 5" id="KW-0963">Cytoplasm</keyword>
<reference evidence="9 10" key="1">
    <citation type="journal article" date="2024" name="Nat. Commun.">
        <title>Phylogenomics reveals the evolutionary origins of lichenization in chlorophyte algae.</title>
        <authorList>
            <person name="Puginier C."/>
            <person name="Libourel C."/>
            <person name="Otte J."/>
            <person name="Skaloud P."/>
            <person name="Haon M."/>
            <person name="Grisel S."/>
            <person name="Petersen M."/>
            <person name="Berrin J.G."/>
            <person name="Delaux P.M."/>
            <person name="Dal Grande F."/>
            <person name="Keller J."/>
        </authorList>
    </citation>
    <scope>NUCLEOTIDE SEQUENCE [LARGE SCALE GENOMIC DNA]</scope>
    <source>
        <strain evidence="9 10">SAG 2036</strain>
    </source>
</reference>
<dbReference type="Pfam" id="PF04130">
    <property type="entry name" value="GCP_C_terminal"/>
    <property type="match status" value="1"/>
</dbReference>
<feature type="compositionally biased region" description="Polar residues" evidence="6">
    <location>
        <begin position="159"/>
        <end position="169"/>
    </location>
</feature>
<evidence type="ECO:0000313" key="9">
    <source>
        <dbReference type="EMBL" id="KAK9809389.1"/>
    </source>
</evidence>
<dbReference type="EMBL" id="JALJOQ010000020">
    <property type="protein sequence ID" value="KAK9809389.1"/>
    <property type="molecule type" value="Genomic_DNA"/>
</dbReference>
<name>A0AAW1PMQ2_9CHLO</name>
<feature type="compositionally biased region" description="Polar residues" evidence="6">
    <location>
        <begin position="29"/>
        <end position="40"/>
    </location>
</feature>
<comment type="subcellular location">
    <subcellularLocation>
        <location evidence="5">Cytoplasm</location>
        <location evidence="5">Cytoskeleton</location>
        <location evidence="5">Microtubule organizing center</location>
    </subcellularLocation>
</comment>
<evidence type="ECO:0000259" key="8">
    <source>
        <dbReference type="Pfam" id="PF17681"/>
    </source>
</evidence>
<evidence type="ECO:0000259" key="7">
    <source>
        <dbReference type="Pfam" id="PF04130"/>
    </source>
</evidence>
<dbReference type="GO" id="GO:0031122">
    <property type="term" value="P:cytoplasmic microtubule organization"/>
    <property type="evidence" value="ECO:0007669"/>
    <property type="project" value="TreeGrafter"/>
</dbReference>
<gene>
    <name evidence="9" type="ORF">WJX73_000765</name>
</gene>
<dbReference type="InterPro" id="IPR007259">
    <property type="entry name" value="GCP"/>
</dbReference>
<dbReference type="GO" id="GO:0000930">
    <property type="term" value="C:gamma-tubulin complex"/>
    <property type="evidence" value="ECO:0007669"/>
    <property type="project" value="TreeGrafter"/>
</dbReference>
<evidence type="ECO:0000256" key="4">
    <source>
        <dbReference type="ARBA" id="ARBA00023212"/>
    </source>
</evidence>
<protein>
    <recommendedName>
        <fullName evidence="5">Gamma-tubulin complex component</fullName>
    </recommendedName>
</protein>
<dbReference type="PANTHER" id="PTHR19302">
    <property type="entry name" value="GAMMA TUBULIN COMPLEX PROTEIN"/>
    <property type="match status" value="1"/>
</dbReference>
<keyword evidence="10" id="KW-1185">Reference proteome</keyword>
<evidence type="ECO:0000256" key="1">
    <source>
        <dbReference type="ARBA" id="ARBA00010337"/>
    </source>
</evidence>
<accession>A0AAW1PMQ2</accession>
<sequence length="842" mass="92696">MRPGTGNGFTGNGNGWHAGSRDDRGYQPRSLSSGVPQLQHTPTPSPPTGGYTDYALANRHENPVYQPAIANVGDLFDFPVNEDSRDALSFGQAASLQFPQSGTYWSGAHLLKMERKEDIPPLASQPVREQEASVIKDLFLAFLGVGGRYVQALEVPLDTNSNSRQQGDRSNGGPPPRQQRRITFVFGQHDADAYVAELARRMLCICEYIAVVERFCEARKGFSHGRVSHALVGRLRELVQRWRGMVVRFKGEWSAQPYSLQELWCRLQAVVPQLQALAEVCGEAAARRLCGASLLSYLHKCTTTCMGDRDRRRQLEELTKLAARPYFATLRTWLDRGRIQDPCNEFMVESCQQVANGGPAPQSSTMQWEQQYCLRLLPGTEGGGTAAQDIPSFLEGCRDAILVTGKYHIARGQCTQSREDDSSAAAESLEYDVRGNFSRAILARHAAASSALLTQLRNVQGLPQMLQGLRDYMLLGRGDFLVAFLDEAQAELLAEAPRDAAACAAVQSRLQGMLDLAMRATLQGPEDDVIVNRIRAVDAPQASPRGESKGPLRLHSLLSLTCQVPWPLSVVVGEAAQARYQAASKHLWGLKLVERRLCTAWRSLQALRPLHKDVRTNRTCLQALGHCNMAMAFFRLLLLYETFEVLEPLWRSLQDSVTSASTLEQVLETHEAFLDRLRRGWLLTRSADLSTALANLQTHAHAFCDMCGQLDRAAAPAQGQTPASVAGGSPAKLRVAVNSALQAANALAAVSDLVKEESLWGKKLRNSIFEFDRSLMDFVKKLEKALREAHAAGDEHIGDIGSMEAVLDRIKAGFMGSQKKGLLNPDLNAQLQAMRLHKLPAA</sequence>
<comment type="caution">
    <text evidence="9">The sequence shown here is derived from an EMBL/GenBank/DDBJ whole genome shotgun (WGS) entry which is preliminary data.</text>
</comment>
<evidence type="ECO:0000256" key="6">
    <source>
        <dbReference type="SAM" id="MobiDB-lite"/>
    </source>
</evidence>
<feature type="compositionally biased region" description="Gly residues" evidence="6">
    <location>
        <begin position="1"/>
        <end position="16"/>
    </location>
</feature>
<proteinExistence type="inferred from homology"/>